<name>A0A7W7R6M5_KITKI</name>
<dbReference type="AlphaFoldDB" id="A0A7W7R6M5"/>
<gene>
    <name evidence="1" type="ORF">FHR34_005202</name>
</gene>
<proteinExistence type="predicted"/>
<keyword evidence="2" id="KW-1185">Reference proteome</keyword>
<dbReference type="EMBL" id="JACHJV010000001">
    <property type="protein sequence ID" value="MBB4926209.1"/>
    <property type="molecule type" value="Genomic_DNA"/>
</dbReference>
<evidence type="ECO:0000313" key="1">
    <source>
        <dbReference type="EMBL" id="MBB4926209.1"/>
    </source>
</evidence>
<accession>A0A7W7R6M5</accession>
<sequence>MTTTIDTATIKVELPQAFDPRWSSWPWTS</sequence>
<evidence type="ECO:0000313" key="2">
    <source>
        <dbReference type="Proteomes" id="UP000540506"/>
    </source>
</evidence>
<comment type="caution">
    <text evidence="1">The sequence shown here is derived from an EMBL/GenBank/DDBJ whole genome shotgun (WGS) entry which is preliminary data.</text>
</comment>
<reference evidence="1 2" key="1">
    <citation type="submission" date="2020-08" db="EMBL/GenBank/DDBJ databases">
        <title>Sequencing the genomes of 1000 actinobacteria strains.</title>
        <authorList>
            <person name="Klenk H.-P."/>
        </authorList>
    </citation>
    <scope>NUCLEOTIDE SEQUENCE [LARGE SCALE GENOMIC DNA]</scope>
    <source>
        <strain evidence="1 2">DSM 41654</strain>
    </source>
</reference>
<dbReference type="Proteomes" id="UP000540506">
    <property type="component" value="Unassembled WGS sequence"/>
</dbReference>
<organism evidence="1 2">
    <name type="scientific">Kitasatospora kifunensis</name>
    <name type="common">Streptomyces kifunensis</name>
    <dbReference type="NCBI Taxonomy" id="58351"/>
    <lineage>
        <taxon>Bacteria</taxon>
        <taxon>Bacillati</taxon>
        <taxon>Actinomycetota</taxon>
        <taxon>Actinomycetes</taxon>
        <taxon>Kitasatosporales</taxon>
        <taxon>Streptomycetaceae</taxon>
        <taxon>Kitasatospora</taxon>
    </lineage>
</organism>
<protein>
    <submittedName>
        <fullName evidence="1">Uncharacterized protein</fullName>
    </submittedName>
</protein>